<evidence type="ECO:0000256" key="2">
    <source>
        <dbReference type="ARBA" id="ARBA00023163"/>
    </source>
</evidence>
<dbReference type="Pfam" id="PF03449">
    <property type="entry name" value="GreA_GreB_N"/>
    <property type="match status" value="1"/>
</dbReference>
<feature type="domain" description="Transcription elongation factor GreA/GreB N-terminal" evidence="4">
    <location>
        <begin position="464"/>
        <end position="531"/>
    </location>
</feature>
<dbReference type="SUPFAM" id="SSF54534">
    <property type="entry name" value="FKBP-like"/>
    <property type="match status" value="1"/>
</dbReference>
<dbReference type="PANTHER" id="PTHR30437">
    <property type="entry name" value="TRANSCRIPTION ELONGATION FACTOR GREA"/>
    <property type="match status" value="1"/>
</dbReference>
<proteinExistence type="predicted"/>
<name>A0A5R8KEB8_9BACT</name>
<dbReference type="AlphaFoldDB" id="A0A5R8KEB8"/>
<dbReference type="GO" id="GO:0070063">
    <property type="term" value="F:RNA polymerase binding"/>
    <property type="evidence" value="ECO:0007669"/>
    <property type="project" value="InterPro"/>
</dbReference>
<dbReference type="InterPro" id="IPR036805">
    <property type="entry name" value="Tscrpt_elong_fac_GreA/B_N_sf"/>
</dbReference>
<dbReference type="InterPro" id="IPR036953">
    <property type="entry name" value="GreA/GreB_C_sf"/>
</dbReference>
<evidence type="ECO:0000313" key="6">
    <source>
        <dbReference type="Proteomes" id="UP000306196"/>
    </source>
</evidence>
<protein>
    <recommendedName>
        <fullName evidence="7">Transcription elongation factor GreA</fullName>
    </recommendedName>
</protein>
<sequence>MVSSPMSPEVEKLVNAGKLSRDDGEKLSKLTTGAFCVHKSWGAGRVAEWDLLGDKIVINFEDKAGHAMKLSFAVGSLEVLPDDHLLARRVGDLAGLKALAKSDPVGLVVAALKSHGGKMSLDTLEKFMSPKVLTASEYKSWWTAAKKALKDKRHIVVPAKRTELLVLREEDASPGAAMLLDLVNARDLKAKLAAVSRLMKDIDLVNDPETELKPVFEEISSTVSKSWRLNLKDSLHLLVARDELQDEAKVAELPAGSLTLVELMRENRAQLADAVNGLPAAFLGRVYRVFPQAFPERGWVVESLNHLTRTGGRAVAEIASVLDANDELDVLAEFLKKAVRNRQLSTDLLIWMCKERKGKAESVFDMDLGNAILSALEDDHIAGGPKRTGRLSDAFTEDVGLVPEMVADADADEVRLFGKRILATPVFDGLTRRSLMGRLIKTRPEMQALMDEGSQSTEQMALVVSWESMEHRKLELEDLVKVQIPQNKKDIQIAREYGDLRENFEYKSARQHQAVLLRLQSKYERELRNARGTDFVGVGTESVGIGTVVDLEDVATGEKETHSVLGAWDGNPDKFILSYLSEMAKAIIGKKIGEEADIPTDTAGTRKVRVTGIRAYRTEPPLA</sequence>
<feature type="domain" description="Transcription elongation factor GreA/GreB C-terminal" evidence="3">
    <location>
        <begin position="541"/>
        <end position="614"/>
    </location>
</feature>
<accession>A0A5R8KEB8</accession>
<dbReference type="OrthoDB" id="9808774at2"/>
<evidence type="ECO:0000313" key="5">
    <source>
        <dbReference type="EMBL" id="TLD70658.1"/>
    </source>
</evidence>
<evidence type="ECO:0000259" key="4">
    <source>
        <dbReference type="Pfam" id="PF03449"/>
    </source>
</evidence>
<keyword evidence="1" id="KW-0805">Transcription regulation</keyword>
<dbReference type="InterPro" id="IPR023459">
    <property type="entry name" value="Tscrpt_elong_fac_GreA/B_fam"/>
</dbReference>
<dbReference type="InterPro" id="IPR022691">
    <property type="entry name" value="Tscrpt_elong_fac_GreA/B_N"/>
</dbReference>
<gene>
    <name evidence="5" type="ORF">FEM03_10090</name>
</gene>
<dbReference type="Gene3D" id="3.10.50.30">
    <property type="entry name" value="Transcription elongation factor, GreA/GreB, C-terminal domain"/>
    <property type="match status" value="1"/>
</dbReference>
<dbReference type="PANTHER" id="PTHR30437:SF4">
    <property type="entry name" value="TRANSCRIPTION ELONGATION FACTOR GREA"/>
    <property type="match status" value="1"/>
</dbReference>
<comment type="caution">
    <text evidence="5">The sequence shown here is derived from an EMBL/GenBank/DDBJ whole genome shotgun (WGS) entry which is preliminary data.</text>
</comment>
<evidence type="ECO:0008006" key="7">
    <source>
        <dbReference type="Google" id="ProtNLM"/>
    </source>
</evidence>
<dbReference type="InterPro" id="IPR001437">
    <property type="entry name" value="Tscrpt_elong_fac_GreA/B_C"/>
</dbReference>
<reference evidence="5 6" key="1">
    <citation type="submission" date="2019-05" db="EMBL/GenBank/DDBJ databases">
        <title>Verrucobacter flavum gen. nov., sp. nov. a new member of the family Verrucomicrobiaceae.</title>
        <authorList>
            <person name="Szuroczki S."/>
            <person name="Abbaszade G."/>
            <person name="Szabo A."/>
            <person name="Felfoldi T."/>
            <person name="Schumann P."/>
            <person name="Boka K."/>
            <person name="Keki Z."/>
            <person name="Toumi M."/>
            <person name="Toth E."/>
        </authorList>
    </citation>
    <scope>NUCLEOTIDE SEQUENCE [LARGE SCALE GENOMIC DNA]</scope>
    <source>
        <strain evidence="5 6">MG-N-17</strain>
    </source>
</reference>
<dbReference type="GO" id="GO:0032784">
    <property type="term" value="P:regulation of DNA-templated transcription elongation"/>
    <property type="evidence" value="ECO:0007669"/>
    <property type="project" value="InterPro"/>
</dbReference>
<dbReference type="SUPFAM" id="SSF46557">
    <property type="entry name" value="GreA transcript cleavage protein, N-terminal domain"/>
    <property type="match status" value="1"/>
</dbReference>
<organism evidence="5 6">
    <name type="scientific">Phragmitibacter flavus</name>
    <dbReference type="NCBI Taxonomy" id="2576071"/>
    <lineage>
        <taxon>Bacteria</taxon>
        <taxon>Pseudomonadati</taxon>
        <taxon>Verrucomicrobiota</taxon>
        <taxon>Verrucomicrobiia</taxon>
        <taxon>Verrucomicrobiales</taxon>
        <taxon>Verrucomicrobiaceae</taxon>
        <taxon>Phragmitibacter</taxon>
    </lineage>
</organism>
<keyword evidence="2" id="KW-0804">Transcription</keyword>
<dbReference type="GO" id="GO:0003677">
    <property type="term" value="F:DNA binding"/>
    <property type="evidence" value="ECO:0007669"/>
    <property type="project" value="InterPro"/>
</dbReference>
<evidence type="ECO:0000256" key="1">
    <source>
        <dbReference type="ARBA" id="ARBA00023015"/>
    </source>
</evidence>
<dbReference type="GO" id="GO:0006354">
    <property type="term" value="P:DNA-templated transcription elongation"/>
    <property type="evidence" value="ECO:0007669"/>
    <property type="project" value="TreeGrafter"/>
</dbReference>
<dbReference type="Pfam" id="PF01272">
    <property type="entry name" value="GreA_GreB"/>
    <property type="match status" value="1"/>
</dbReference>
<dbReference type="Proteomes" id="UP000306196">
    <property type="component" value="Unassembled WGS sequence"/>
</dbReference>
<evidence type="ECO:0000259" key="3">
    <source>
        <dbReference type="Pfam" id="PF01272"/>
    </source>
</evidence>
<dbReference type="EMBL" id="VAUV01000007">
    <property type="protein sequence ID" value="TLD70658.1"/>
    <property type="molecule type" value="Genomic_DNA"/>
</dbReference>
<keyword evidence="6" id="KW-1185">Reference proteome</keyword>
<dbReference type="Gene3D" id="1.10.287.180">
    <property type="entry name" value="Transcription elongation factor, GreA/GreB, N-terminal domain"/>
    <property type="match status" value="1"/>
</dbReference>